<feature type="transmembrane region" description="Helical" evidence="5">
    <location>
        <begin position="22"/>
        <end position="43"/>
    </location>
</feature>
<dbReference type="PANTHER" id="PTHR37422">
    <property type="entry name" value="TEICHURONIC ACID BIOSYNTHESIS PROTEIN TUAE"/>
    <property type="match status" value="1"/>
</dbReference>
<feature type="transmembrane region" description="Helical" evidence="5">
    <location>
        <begin position="317"/>
        <end position="341"/>
    </location>
</feature>
<evidence type="ECO:0000256" key="1">
    <source>
        <dbReference type="ARBA" id="ARBA00004141"/>
    </source>
</evidence>
<name>A0ABY2SG33_9HYPH</name>
<evidence type="ECO:0000259" key="6">
    <source>
        <dbReference type="Pfam" id="PF04932"/>
    </source>
</evidence>
<feature type="transmembrane region" description="Helical" evidence="5">
    <location>
        <begin position="239"/>
        <end position="258"/>
    </location>
</feature>
<organism evidence="7 8">
    <name type="scientific">Martelella alba</name>
    <dbReference type="NCBI Taxonomy" id="2590451"/>
    <lineage>
        <taxon>Bacteria</taxon>
        <taxon>Pseudomonadati</taxon>
        <taxon>Pseudomonadota</taxon>
        <taxon>Alphaproteobacteria</taxon>
        <taxon>Hyphomicrobiales</taxon>
        <taxon>Aurantimonadaceae</taxon>
        <taxon>Martelella</taxon>
    </lineage>
</organism>
<dbReference type="InterPro" id="IPR051533">
    <property type="entry name" value="WaaL-like"/>
</dbReference>
<proteinExistence type="predicted"/>
<evidence type="ECO:0000256" key="3">
    <source>
        <dbReference type="ARBA" id="ARBA00022989"/>
    </source>
</evidence>
<feature type="transmembrane region" description="Helical" evidence="5">
    <location>
        <begin position="49"/>
        <end position="66"/>
    </location>
</feature>
<keyword evidence="3 5" id="KW-1133">Transmembrane helix</keyword>
<feature type="transmembrane region" description="Helical" evidence="5">
    <location>
        <begin position="353"/>
        <end position="373"/>
    </location>
</feature>
<evidence type="ECO:0000256" key="5">
    <source>
        <dbReference type="SAM" id="Phobius"/>
    </source>
</evidence>
<feature type="transmembrane region" description="Helical" evidence="5">
    <location>
        <begin position="170"/>
        <end position="189"/>
    </location>
</feature>
<keyword evidence="7" id="KW-0436">Ligase</keyword>
<gene>
    <name evidence="7" type="ORF">FCN80_19510</name>
</gene>
<feature type="transmembrane region" description="Helical" evidence="5">
    <location>
        <begin position="201"/>
        <end position="227"/>
    </location>
</feature>
<feature type="transmembrane region" description="Helical" evidence="5">
    <location>
        <begin position="78"/>
        <end position="96"/>
    </location>
</feature>
<dbReference type="InterPro" id="IPR007016">
    <property type="entry name" value="O-antigen_ligase-rel_domated"/>
</dbReference>
<keyword evidence="2 5" id="KW-0812">Transmembrane</keyword>
<dbReference type="EMBL" id="SZPQ01000034">
    <property type="protein sequence ID" value="TKI04021.1"/>
    <property type="molecule type" value="Genomic_DNA"/>
</dbReference>
<feature type="transmembrane region" description="Helical" evidence="5">
    <location>
        <begin position="279"/>
        <end position="297"/>
    </location>
</feature>
<keyword evidence="4 5" id="KW-0472">Membrane</keyword>
<feature type="domain" description="O-antigen ligase-related" evidence="6">
    <location>
        <begin position="204"/>
        <end position="334"/>
    </location>
</feature>
<comment type="subcellular location">
    <subcellularLocation>
        <location evidence="1">Membrane</location>
        <topology evidence="1">Multi-pass membrane protein</topology>
    </subcellularLocation>
</comment>
<keyword evidence="8" id="KW-1185">Reference proteome</keyword>
<sequence length="403" mass="46220">MISLKGLTIMTSTDIKDIPERYCAYFFMAFLFFSAIFCGYTHVNNLFHLALILLIAALLLNGRNLARRFIADKAFKDGFLLIACFLVYYSLSNLWSHDHGNVLSALRHSSYLLAFLFIYRQACLHRQKHRMLTLAMLGLLILALLIFFFVDKESLLTNRLENSFFAAPSNVIDVAGYFGIGIFLCLILVRDTGKKGYYLPIPVFLIGILLTQSRGPLLSLVVALMPLLFLKPAIRRHHILIFTGFLVFLIAFIFLSNFESILFNRFENAYQQSFIRFGIWLHTLDLVSIHPFFGWGFDKELHFTSSIQEQITTTHSLYLSALLKGGLVGFLLLFAVLMYGVVMAWRQCLQRQYYEAALFLFMLFFYITQGMFVIGNPGVPWYLFWFPLAVVLSLPADKPAEQA</sequence>
<evidence type="ECO:0000256" key="2">
    <source>
        <dbReference type="ARBA" id="ARBA00022692"/>
    </source>
</evidence>
<dbReference type="Proteomes" id="UP000305202">
    <property type="component" value="Unassembled WGS sequence"/>
</dbReference>
<comment type="caution">
    <text evidence="7">The sequence shown here is derived from an EMBL/GenBank/DDBJ whole genome shotgun (WGS) entry which is preliminary data.</text>
</comment>
<dbReference type="Pfam" id="PF04932">
    <property type="entry name" value="Wzy_C"/>
    <property type="match status" value="1"/>
</dbReference>
<evidence type="ECO:0000256" key="4">
    <source>
        <dbReference type="ARBA" id="ARBA00023136"/>
    </source>
</evidence>
<feature type="transmembrane region" description="Helical" evidence="5">
    <location>
        <begin position="131"/>
        <end position="150"/>
    </location>
</feature>
<dbReference type="PANTHER" id="PTHR37422:SF13">
    <property type="entry name" value="LIPOPOLYSACCHARIDE BIOSYNTHESIS PROTEIN PA4999-RELATED"/>
    <property type="match status" value="1"/>
</dbReference>
<protein>
    <submittedName>
        <fullName evidence="7">O-antigen ligase family protein</fullName>
    </submittedName>
</protein>
<reference evidence="7 8" key="1">
    <citation type="submission" date="2019-04" db="EMBL/GenBank/DDBJ databases">
        <authorList>
            <person name="Li M."/>
            <person name="Gao C."/>
        </authorList>
    </citation>
    <scope>NUCLEOTIDE SEQUENCE [LARGE SCALE GENOMIC DNA]</scope>
    <source>
        <strain evidence="7 8">BGMRC 2031</strain>
    </source>
</reference>
<dbReference type="GO" id="GO:0016874">
    <property type="term" value="F:ligase activity"/>
    <property type="evidence" value="ECO:0007669"/>
    <property type="project" value="UniProtKB-KW"/>
</dbReference>
<feature type="transmembrane region" description="Helical" evidence="5">
    <location>
        <begin position="102"/>
        <end position="119"/>
    </location>
</feature>
<accession>A0ABY2SG33</accession>
<evidence type="ECO:0000313" key="7">
    <source>
        <dbReference type="EMBL" id="TKI04021.1"/>
    </source>
</evidence>
<evidence type="ECO:0000313" key="8">
    <source>
        <dbReference type="Proteomes" id="UP000305202"/>
    </source>
</evidence>